<organism evidence="5 6">
    <name type="scientific">Desulfobaculum bizertense DSM 18034</name>
    <dbReference type="NCBI Taxonomy" id="1121442"/>
    <lineage>
        <taxon>Bacteria</taxon>
        <taxon>Pseudomonadati</taxon>
        <taxon>Thermodesulfobacteriota</taxon>
        <taxon>Desulfovibrionia</taxon>
        <taxon>Desulfovibrionales</taxon>
        <taxon>Desulfovibrionaceae</taxon>
        <taxon>Desulfobaculum</taxon>
    </lineage>
</organism>
<dbReference type="InterPro" id="IPR005000">
    <property type="entry name" value="Aldolase/citrate-lyase_domain"/>
</dbReference>
<evidence type="ECO:0000256" key="1">
    <source>
        <dbReference type="ARBA" id="ARBA00005568"/>
    </source>
</evidence>
<dbReference type="GO" id="GO:0016832">
    <property type="term" value="F:aldehyde-lyase activity"/>
    <property type="evidence" value="ECO:0007669"/>
    <property type="project" value="TreeGrafter"/>
</dbReference>
<dbReference type="GO" id="GO:0046872">
    <property type="term" value="F:metal ion binding"/>
    <property type="evidence" value="ECO:0007669"/>
    <property type="project" value="UniProtKB-KW"/>
</dbReference>
<feature type="domain" description="HpcH/HpaI aldolase/citrate lyase" evidence="4">
    <location>
        <begin position="19"/>
        <end position="215"/>
    </location>
</feature>
<dbReference type="InterPro" id="IPR040442">
    <property type="entry name" value="Pyrv_kinase-like_dom_sf"/>
</dbReference>
<evidence type="ECO:0000256" key="2">
    <source>
        <dbReference type="ARBA" id="ARBA00022723"/>
    </source>
</evidence>
<sequence length="262" mass="27748">MIGTNSVKQKLHAGQPVFGAFVKFADPAAVELLGIAGYDFCVVDTEHAAFTRQNLVEIIRAATLHGMAPIIRTPSLARSGILNALDSGAYGVQVPNIDTSEQARELIAASLYAPEGQRGFSPTTRAAGYGTIPAVEYPKLANTNVLTVAHCETKTGAENLDEILKIEKLDTVFIGPMDMSQSFGLIGQTQHPTVKNCIETAIKKIHAAGKAAGIICAPGKVDYYYNLGIRYFLLGGDQGFMASAAKKALATAAEQCSEEALS</sequence>
<dbReference type="RefSeq" id="WP_078684071.1">
    <property type="nucleotide sequence ID" value="NZ_FUYA01000002.1"/>
</dbReference>
<comment type="similarity">
    <text evidence="1">Belongs to the HpcH/HpaI aldolase family.</text>
</comment>
<name>A0A1T4VQG3_9BACT</name>
<dbReference type="Gene3D" id="3.20.20.60">
    <property type="entry name" value="Phosphoenolpyruvate-binding domains"/>
    <property type="match status" value="1"/>
</dbReference>
<evidence type="ECO:0000256" key="3">
    <source>
        <dbReference type="ARBA" id="ARBA00023239"/>
    </source>
</evidence>
<dbReference type="SUPFAM" id="SSF51621">
    <property type="entry name" value="Phosphoenolpyruvate/pyruvate domain"/>
    <property type="match status" value="1"/>
</dbReference>
<dbReference type="OrthoDB" id="9802624at2"/>
<dbReference type="PANTHER" id="PTHR30502">
    <property type="entry name" value="2-KETO-3-DEOXY-L-RHAMNONATE ALDOLASE"/>
    <property type="match status" value="1"/>
</dbReference>
<reference evidence="5 6" key="1">
    <citation type="submission" date="2017-02" db="EMBL/GenBank/DDBJ databases">
        <authorList>
            <person name="Peterson S.W."/>
        </authorList>
    </citation>
    <scope>NUCLEOTIDE SEQUENCE [LARGE SCALE GENOMIC DNA]</scope>
    <source>
        <strain evidence="5 6">DSM 18034</strain>
    </source>
</reference>
<dbReference type="Pfam" id="PF03328">
    <property type="entry name" value="HpcH_HpaI"/>
    <property type="match status" value="1"/>
</dbReference>
<keyword evidence="3" id="KW-0456">Lyase</keyword>
<dbReference type="InterPro" id="IPR050251">
    <property type="entry name" value="HpcH-HpaI_aldolase"/>
</dbReference>
<evidence type="ECO:0000313" key="6">
    <source>
        <dbReference type="Proteomes" id="UP000189733"/>
    </source>
</evidence>
<dbReference type="AlphaFoldDB" id="A0A1T4VQG3"/>
<dbReference type="GO" id="GO:0005737">
    <property type="term" value="C:cytoplasm"/>
    <property type="evidence" value="ECO:0007669"/>
    <property type="project" value="TreeGrafter"/>
</dbReference>
<accession>A0A1T4VQG3</accession>
<dbReference type="Proteomes" id="UP000189733">
    <property type="component" value="Unassembled WGS sequence"/>
</dbReference>
<dbReference type="EMBL" id="FUYA01000002">
    <property type="protein sequence ID" value="SKA67098.1"/>
    <property type="molecule type" value="Genomic_DNA"/>
</dbReference>
<evidence type="ECO:0000313" key="5">
    <source>
        <dbReference type="EMBL" id="SKA67098.1"/>
    </source>
</evidence>
<dbReference type="InterPro" id="IPR015813">
    <property type="entry name" value="Pyrv/PenolPyrv_kinase-like_dom"/>
</dbReference>
<evidence type="ECO:0000259" key="4">
    <source>
        <dbReference type="Pfam" id="PF03328"/>
    </source>
</evidence>
<keyword evidence="2" id="KW-0479">Metal-binding</keyword>
<dbReference type="STRING" id="1121442.SAMN02745702_00760"/>
<proteinExistence type="inferred from homology"/>
<protein>
    <submittedName>
        <fullName evidence="5">4-hydroxy-2-oxoheptanedioate aldolase</fullName>
    </submittedName>
</protein>
<gene>
    <name evidence="5" type="ORF">SAMN02745702_00760</name>
</gene>
<keyword evidence="6" id="KW-1185">Reference proteome</keyword>
<dbReference type="PANTHER" id="PTHR30502:SF0">
    <property type="entry name" value="PHOSPHOENOLPYRUVATE CARBOXYLASE FAMILY PROTEIN"/>
    <property type="match status" value="1"/>
</dbReference>